<evidence type="ECO:0000256" key="1">
    <source>
        <dbReference type="SAM" id="MobiDB-lite"/>
    </source>
</evidence>
<evidence type="ECO:0000313" key="2">
    <source>
        <dbReference type="EMBL" id="KAK7499464.1"/>
    </source>
</evidence>
<sequence>MARDPVHNLHADSRHHHTRSRPAVAKKLSQPPPRGFRHPGAPPPVCRLPLLHNDRHSLREDRRVAAHLQGCPPAMCPQQGHHLTMLHRAASRPDMLTLQGCEWTAQLLITASGATVTAYRIGY</sequence>
<feature type="compositionally biased region" description="Basic and acidic residues" evidence="1">
    <location>
        <begin position="1"/>
        <end position="12"/>
    </location>
</feature>
<protein>
    <submittedName>
        <fullName evidence="2">Uncharacterized protein</fullName>
    </submittedName>
</protein>
<accession>A0ABD0LKI4</accession>
<dbReference type="Proteomes" id="UP001519460">
    <property type="component" value="Unassembled WGS sequence"/>
</dbReference>
<name>A0ABD0LKI4_9CAEN</name>
<reference evidence="2 3" key="1">
    <citation type="journal article" date="2023" name="Sci. Data">
        <title>Genome assembly of the Korean intertidal mud-creeper Batillaria attramentaria.</title>
        <authorList>
            <person name="Patra A.K."/>
            <person name="Ho P.T."/>
            <person name="Jun S."/>
            <person name="Lee S.J."/>
            <person name="Kim Y."/>
            <person name="Won Y.J."/>
        </authorList>
    </citation>
    <scope>NUCLEOTIDE SEQUENCE [LARGE SCALE GENOMIC DNA]</scope>
    <source>
        <strain evidence="2">Wonlab-2016</strain>
    </source>
</reference>
<comment type="caution">
    <text evidence="2">The sequence shown here is derived from an EMBL/GenBank/DDBJ whole genome shotgun (WGS) entry which is preliminary data.</text>
</comment>
<evidence type="ECO:0000313" key="3">
    <source>
        <dbReference type="Proteomes" id="UP001519460"/>
    </source>
</evidence>
<gene>
    <name evidence="2" type="ORF">BaRGS_00009116</name>
</gene>
<keyword evidence="3" id="KW-1185">Reference proteome</keyword>
<proteinExistence type="predicted"/>
<organism evidence="2 3">
    <name type="scientific">Batillaria attramentaria</name>
    <dbReference type="NCBI Taxonomy" id="370345"/>
    <lineage>
        <taxon>Eukaryota</taxon>
        <taxon>Metazoa</taxon>
        <taxon>Spiralia</taxon>
        <taxon>Lophotrochozoa</taxon>
        <taxon>Mollusca</taxon>
        <taxon>Gastropoda</taxon>
        <taxon>Caenogastropoda</taxon>
        <taxon>Sorbeoconcha</taxon>
        <taxon>Cerithioidea</taxon>
        <taxon>Batillariidae</taxon>
        <taxon>Batillaria</taxon>
    </lineage>
</organism>
<dbReference type="EMBL" id="JACVVK020000043">
    <property type="protein sequence ID" value="KAK7499464.1"/>
    <property type="molecule type" value="Genomic_DNA"/>
</dbReference>
<feature type="compositionally biased region" description="Pro residues" evidence="1">
    <location>
        <begin position="30"/>
        <end position="44"/>
    </location>
</feature>
<dbReference type="AlphaFoldDB" id="A0ABD0LKI4"/>
<feature type="region of interest" description="Disordered" evidence="1">
    <location>
        <begin position="1"/>
        <end position="44"/>
    </location>
</feature>